<dbReference type="CDD" id="cd06093">
    <property type="entry name" value="PX_domain"/>
    <property type="match status" value="1"/>
</dbReference>
<keyword evidence="1" id="KW-0479">Metal-binding</keyword>
<keyword evidence="3" id="KW-0862">Zinc</keyword>
<dbReference type="InterPro" id="IPR052788">
    <property type="entry name" value="RING-type_E3_ligase_ATL"/>
</dbReference>
<evidence type="ECO:0000313" key="8">
    <source>
        <dbReference type="EMBL" id="KAJ0406662.1"/>
    </source>
</evidence>
<feature type="compositionally biased region" description="Acidic residues" evidence="6">
    <location>
        <begin position="129"/>
        <end position="138"/>
    </location>
</feature>
<dbReference type="Pfam" id="PF13639">
    <property type="entry name" value="zf-RING_2"/>
    <property type="match status" value="1"/>
</dbReference>
<gene>
    <name evidence="8" type="ORF">P43SY_009773</name>
</gene>
<dbReference type="SUPFAM" id="SSF64268">
    <property type="entry name" value="PX domain"/>
    <property type="match status" value="1"/>
</dbReference>
<dbReference type="CDD" id="cd16448">
    <property type="entry name" value="RING-H2"/>
    <property type="match status" value="1"/>
</dbReference>
<feature type="domain" description="RING-type" evidence="7">
    <location>
        <begin position="1044"/>
        <end position="1082"/>
    </location>
</feature>
<dbReference type="Proteomes" id="UP001209570">
    <property type="component" value="Unassembled WGS sequence"/>
</dbReference>
<evidence type="ECO:0000256" key="4">
    <source>
        <dbReference type="PROSITE-ProRule" id="PRU00023"/>
    </source>
</evidence>
<dbReference type="PANTHER" id="PTHR45798">
    <property type="entry name" value="RING-H2 FINGER PROTEIN ATL61-RELATED-RELATED"/>
    <property type="match status" value="1"/>
</dbReference>
<evidence type="ECO:0000256" key="5">
    <source>
        <dbReference type="PROSITE-ProRule" id="PRU00175"/>
    </source>
</evidence>
<dbReference type="InterPro" id="IPR032723">
    <property type="entry name" value="Deaminase_LmjF365940"/>
</dbReference>
<dbReference type="GO" id="GO:0008270">
    <property type="term" value="F:zinc ion binding"/>
    <property type="evidence" value="ECO:0007669"/>
    <property type="project" value="UniProtKB-KW"/>
</dbReference>
<feature type="region of interest" description="Disordered" evidence="6">
    <location>
        <begin position="1"/>
        <end position="33"/>
    </location>
</feature>
<proteinExistence type="predicted"/>
<feature type="repeat" description="ANK" evidence="4">
    <location>
        <begin position="239"/>
        <end position="271"/>
    </location>
</feature>
<dbReference type="InterPro" id="IPR002110">
    <property type="entry name" value="Ankyrin_rpt"/>
</dbReference>
<dbReference type="SUPFAM" id="SSF48403">
    <property type="entry name" value="Ankyrin repeat"/>
    <property type="match status" value="1"/>
</dbReference>
<dbReference type="InterPro" id="IPR036770">
    <property type="entry name" value="Ankyrin_rpt-contain_sf"/>
</dbReference>
<dbReference type="InterPro" id="IPR001841">
    <property type="entry name" value="Znf_RING"/>
</dbReference>
<dbReference type="Gene3D" id="1.25.40.20">
    <property type="entry name" value="Ankyrin repeat-containing domain"/>
    <property type="match status" value="1"/>
</dbReference>
<evidence type="ECO:0000256" key="3">
    <source>
        <dbReference type="ARBA" id="ARBA00022833"/>
    </source>
</evidence>
<evidence type="ECO:0000256" key="6">
    <source>
        <dbReference type="SAM" id="MobiDB-lite"/>
    </source>
</evidence>
<feature type="region of interest" description="Disordered" evidence="6">
    <location>
        <begin position="960"/>
        <end position="980"/>
    </location>
</feature>
<dbReference type="Gene3D" id="3.30.40.10">
    <property type="entry name" value="Zinc/RING finger domain, C3HC4 (zinc finger)"/>
    <property type="match status" value="1"/>
</dbReference>
<dbReference type="SUPFAM" id="SSF57850">
    <property type="entry name" value="RING/U-box"/>
    <property type="match status" value="1"/>
</dbReference>
<dbReference type="InterPro" id="IPR036871">
    <property type="entry name" value="PX_dom_sf"/>
</dbReference>
<feature type="region of interest" description="Disordered" evidence="6">
    <location>
        <begin position="387"/>
        <end position="416"/>
    </location>
</feature>
<organism evidence="8 9">
    <name type="scientific">Pythium insidiosum</name>
    <name type="common">Pythiosis disease agent</name>
    <dbReference type="NCBI Taxonomy" id="114742"/>
    <lineage>
        <taxon>Eukaryota</taxon>
        <taxon>Sar</taxon>
        <taxon>Stramenopiles</taxon>
        <taxon>Oomycota</taxon>
        <taxon>Peronosporomycetes</taxon>
        <taxon>Pythiales</taxon>
        <taxon>Pythiaceae</taxon>
        <taxon>Pythium</taxon>
    </lineage>
</organism>
<evidence type="ECO:0000313" key="9">
    <source>
        <dbReference type="Proteomes" id="UP001209570"/>
    </source>
</evidence>
<dbReference type="InterPro" id="IPR013083">
    <property type="entry name" value="Znf_RING/FYVE/PHD"/>
</dbReference>
<name>A0AAD5MG75_PYTIN</name>
<feature type="region of interest" description="Disordered" evidence="6">
    <location>
        <begin position="803"/>
        <end position="880"/>
    </location>
</feature>
<dbReference type="PROSITE" id="PS50088">
    <property type="entry name" value="ANK_REPEAT"/>
    <property type="match status" value="1"/>
</dbReference>
<dbReference type="Gene3D" id="3.30.1520.10">
    <property type="entry name" value="Phox-like domain"/>
    <property type="match status" value="1"/>
</dbReference>
<feature type="compositionally biased region" description="Basic and acidic residues" evidence="6">
    <location>
        <begin position="814"/>
        <end position="843"/>
    </location>
</feature>
<accession>A0AAD5MG75</accession>
<protein>
    <recommendedName>
        <fullName evidence="7">RING-type domain-containing protein</fullName>
    </recommendedName>
</protein>
<feature type="region of interest" description="Disordered" evidence="6">
    <location>
        <begin position="91"/>
        <end position="159"/>
    </location>
</feature>
<evidence type="ECO:0000256" key="2">
    <source>
        <dbReference type="ARBA" id="ARBA00022771"/>
    </source>
</evidence>
<dbReference type="PROSITE" id="PS50089">
    <property type="entry name" value="ZF_RING_2"/>
    <property type="match status" value="1"/>
</dbReference>
<dbReference type="Pfam" id="PF14421">
    <property type="entry name" value="LmjF365940-deam"/>
    <property type="match status" value="1"/>
</dbReference>
<comment type="caution">
    <text evidence="8">The sequence shown here is derived from an EMBL/GenBank/DDBJ whole genome shotgun (WGS) entry which is preliminary data.</text>
</comment>
<dbReference type="EMBL" id="JAKCXM010000030">
    <property type="protein sequence ID" value="KAJ0406662.1"/>
    <property type="molecule type" value="Genomic_DNA"/>
</dbReference>
<keyword evidence="4" id="KW-0040">ANK repeat</keyword>
<evidence type="ECO:0000259" key="7">
    <source>
        <dbReference type="PROSITE" id="PS50089"/>
    </source>
</evidence>
<evidence type="ECO:0000256" key="1">
    <source>
        <dbReference type="ARBA" id="ARBA00022723"/>
    </source>
</evidence>
<reference evidence="8" key="1">
    <citation type="submission" date="2021-12" db="EMBL/GenBank/DDBJ databases">
        <title>Prjna785345.</title>
        <authorList>
            <person name="Rujirawat T."/>
            <person name="Krajaejun T."/>
        </authorList>
    </citation>
    <scope>NUCLEOTIDE SEQUENCE</scope>
    <source>
        <strain evidence="8">Pi057C3</strain>
    </source>
</reference>
<sequence>MDDDPTPPRPVKRARLSPPRDSDRDAASTSQSTAARLASGIVDAMQAAAHVALPGLAPWHIYNHSDEHVDGERPAGPAERVVVTDAAAGDIDAGSSVHNDAPGHAPDQPAARAGGIGIDQLLNSNNGSIDDEESDAAEPEQVPPQPATQNDDPNTDDEDLQYLPRLFHLHGGISFLSRRDVAGQSPGEATYEDVLRVIFQSARDQKEEQVLEVLRITRELRSIDGEEVVRGLVQAEDDTGLSLLMICVRHGLVAACKALVDAGADVNQTNNVALFLPLCPLWERQLKYLMYEVPTQPSRVVHHGIRIMEEILLSVALELLPTTGRMEFLVHNISHSDLIVELSWLRDGEEPAPQHVPTSILARPKFSLFQQTSKAIMDRVEELLRAAGQQPAPSQDVTRADETDSPTGRRAQLHPSLLDIAPEHAGRSRRVRWKAKCVDTQSPIGFKLHECPIPITELQDFRLRGGLDTVEVVQKHWSRVGITAVYFPLIALLIPKWLEVLREVKSERSKQLIYLISGAGIPRNVAHCMQGNSTEITARLIQIFVRQYYPQTEVFQVHSGSNIFRFDDNVQFMTRELRPRLEAHRETIVARCGDAWRAHFHVTIAYADGPPARLSALNASLRIFRPSYLHVWQLKTYWHEQKLSMDDVDFHSFENIEASPSVSLQDADALTQTLVREMRAFRDQFLAGEGSGEIGSFWLRKSRKPVLAVLLIEKTDARSGATTLVAYRGMNCEVSMPTGSLCAERNAIGSALAQDPTLPRHALKMIGVLGINLTGSSRPASAAATNGSSLPRQVSQPTASIMGCLDTHAPAGSDESRREKGALNDDAASRREESSGMRQETREQPPSSPQRGREDAPPKRRHEPNANLSSPRKPKRPRTFSCDDATVEALLLQAAGAEDRNPLAPCGACKECTMGVEVETLFYGSPLAPEELMQVHTADYEQQQRWVLEEQRVKSLNAGLKRKKRSMPTALRKSHSEKPLGLASSAPSLANLVIGGSVSLQSGLNTEDNQHDDEHSERRQAIVEQADEIVRRKQRVGIQYGETCPICLGDDVDTRVSGCGHCVHAACIRRWVQSALHCPMCRETLVGIEEAFAPPSSGCYEALEKDLTDLASDSAATSPEQADGYEWGWFEDFDEQEDDGSDFDNSLFQRRRHSVADPSKLISSPLLNREMSTTFEVCRTFSPLRLEYDTAYADSKHSFMRVLPSNRHIAAKIQIRSFRIVEAQATGSQHAEYLIELQLDGRYFSRWRRYSDISRFARSLRASEFRRARAAWSELEATCRWFNRLELSYLHRRSILLEAFAHALLLECTNAHPLADLLES</sequence>
<keyword evidence="9" id="KW-1185">Reference proteome</keyword>
<dbReference type="SMART" id="SM00184">
    <property type="entry name" value="RING"/>
    <property type="match status" value="1"/>
</dbReference>
<dbReference type="GO" id="GO:0035091">
    <property type="term" value="F:phosphatidylinositol binding"/>
    <property type="evidence" value="ECO:0007669"/>
    <property type="project" value="InterPro"/>
</dbReference>
<dbReference type="PANTHER" id="PTHR45798:SF97">
    <property type="entry name" value="ALCOHOL-SENSITIVE RING FINGER PROTEIN 1"/>
    <property type="match status" value="1"/>
</dbReference>
<keyword evidence="2 5" id="KW-0863">Zinc-finger</keyword>